<evidence type="ECO:0000256" key="6">
    <source>
        <dbReference type="HAMAP-Rule" id="MF_02207"/>
    </source>
</evidence>
<dbReference type="Pfam" id="PF06723">
    <property type="entry name" value="MreB_Mbl"/>
    <property type="match status" value="1"/>
</dbReference>
<dbReference type="GO" id="GO:0000902">
    <property type="term" value="P:cell morphogenesis"/>
    <property type="evidence" value="ECO:0007669"/>
    <property type="project" value="InterPro"/>
</dbReference>
<dbReference type="GO" id="GO:0008360">
    <property type="term" value="P:regulation of cell shape"/>
    <property type="evidence" value="ECO:0007669"/>
    <property type="project" value="UniProtKB-UniRule"/>
</dbReference>
<comment type="function">
    <text evidence="6">Forms membrane-associated dynamic filaments that are essential for cell shape determination. Acts by regulating cell wall synthesis and cell elongation, and thus cell shape. A feedback loop between cell geometry and MreB localization may maintain elongated cell shape by targeting cell wall growth to regions of negative cell wall curvature.</text>
</comment>
<sequence>MPLRDFPCRDTAVDLGSRTARVHVRGRGVVAVTPSLLALDDATGRCLAVGDEAMDLRAQVPLGVRFVWPFEGGVPDEVGTARRLLRHLLRRAHRRRYMTSPRMAVAVPSEITDVQQHALAYVAGSAGARSLTMVPTPLAAALGAGVRLDEPPAVLMMDVGAVTTDMAVLSLGMVVVARTVRVGGQDLDRAIVDYARRERGVLIGLDTAAGVKRRIGAAEWHDHVLVHGRDPDTGVPRPVVLTAAEIGAAVESPLRTLVGAIRSLLERCPAEMVVDLTDGGMVLTGGGARLTGLPDLLSERTGLPARVAEDPASAVVLGCAACLAGVPAFRPRREPRRDRRQGFLAAPRSL</sequence>
<keyword evidence="2 6" id="KW-0547">Nucleotide-binding</keyword>
<dbReference type="InterPro" id="IPR043129">
    <property type="entry name" value="ATPase_NBD"/>
</dbReference>
<keyword evidence="3 6" id="KW-0067">ATP-binding</keyword>
<comment type="subcellular location">
    <subcellularLocation>
        <location evidence="6">Cytoplasm</location>
    </subcellularLocation>
    <text evidence="6">Membrane-associated.</text>
</comment>
<evidence type="ECO:0000313" key="7">
    <source>
        <dbReference type="EMBL" id="MBA9002904.1"/>
    </source>
</evidence>
<dbReference type="InterPro" id="IPR004753">
    <property type="entry name" value="MreB"/>
</dbReference>
<evidence type="ECO:0000256" key="3">
    <source>
        <dbReference type="ARBA" id="ARBA00022840"/>
    </source>
</evidence>
<evidence type="ECO:0000256" key="1">
    <source>
        <dbReference type="ARBA" id="ARBA00022490"/>
    </source>
</evidence>
<dbReference type="RefSeq" id="WP_182704815.1">
    <property type="nucleotide sequence ID" value="NZ_JACJII010000001.1"/>
</dbReference>
<comment type="caution">
    <text evidence="6">Lacks conserved residue(s) required for the propagation of feature annotation.</text>
</comment>
<dbReference type="GO" id="GO:0005524">
    <property type="term" value="F:ATP binding"/>
    <property type="evidence" value="ECO:0007669"/>
    <property type="project" value="UniProtKB-KW"/>
</dbReference>
<dbReference type="PRINTS" id="PR01652">
    <property type="entry name" value="SHAPEPROTEIN"/>
</dbReference>
<keyword evidence="4 6" id="KW-0133">Cell shape</keyword>
<dbReference type="PANTHER" id="PTHR42749:SF1">
    <property type="entry name" value="CELL SHAPE-DETERMINING PROTEIN MREB"/>
    <property type="match status" value="1"/>
</dbReference>
<dbReference type="Gene3D" id="3.30.420.40">
    <property type="match status" value="3"/>
</dbReference>
<dbReference type="PANTHER" id="PTHR42749">
    <property type="entry name" value="CELL SHAPE-DETERMINING PROTEIN MREB"/>
    <property type="match status" value="1"/>
</dbReference>
<evidence type="ECO:0000256" key="2">
    <source>
        <dbReference type="ARBA" id="ARBA00022741"/>
    </source>
</evidence>
<dbReference type="Proteomes" id="UP000539313">
    <property type="component" value="Unassembled WGS sequence"/>
</dbReference>
<comment type="subunit">
    <text evidence="6">Forms polymers.</text>
</comment>
<evidence type="ECO:0000256" key="5">
    <source>
        <dbReference type="ARBA" id="ARBA00023458"/>
    </source>
</evidence>
<protein>
    <recommendedName>
        <fullName evidence="6">Cell shape-determining protein MreB</fullName>
    </recommendedName>
</protein>
<evidence type="ECO:0000313" key="8">
    <source>
        <dbReference type="Proteomes" id="UP000539313"/>
    </source>
</evidence>
<dbReference type="EMBL" id="JACJII010000001">
    <property type="protein sequence ID" value="MBA9002904.1"/>
    <property type="molecule type" value="Genomic_DNA"/>
</dbReference>
<comment type="caution">
    <text evidence="7">The sequence shown here is derived from an EMBL/GenBank/DDBJ whole genome shotgun (WGS) entry which is preliminary data.</text>
</comment>
<dbReference type="SUPFAM" id="SSF53067">
    <property type="entry name" value="Actin-like ATPase domain"/>
    <property type="match status" value="2"/>
</dbReference>
<dbReference type="InterPro" id="IPR056546">
    <property type="entry name" value="MreB_MamK-like"/>
</dbReference>
<keyword evidence="1 6" id="KW-0963">Cytoplasm</keyword>
<dbReference type="GO" id="GO:0005737">
    <property type="term" value="C:cytoplasm"/>
    <property type="evidence" value="ECO:0007669"/>
    <property type="project" value="UniProtKB-SubCell"/>
</dbReference>
<comment type="similarity">
    <text evidence="5 6">Belongs to the FtsA/MreB family.</text>
</comment>
<dbReference type="HAMAP" id="MF_02207">
    <property type="entry name" value="MreB"/>
    <property type="match status" value="1"/>
</dbReference>
<dbReference type="AlphaFoldDB" id="A0A7W3MVY5"/>
<organism evidence="7 8">
    <name type="scientific">Thermomonospora cellulosilytica</name>
    <dbReference type="NCBI Taxonomy" id="1411118"/>
    <lineage>
        <taxon>Bacteria</taxon>
        <taxon>Bacillati</taxon>
        <taxon>Actinomycetota</taxon>
        <taxon>Actinomycetes</taxon>
        <taxon>Streptosporangiales</taxon>
        <taxon>Thermomonosporaceae</taxon>
        <taxon>Thermomonospora</taxon>
    </lineage>
</organism>
<accession>A0A7W3MVY5</accession>
<gene>
    <name evidence="6" type="primary">mreB</name>
    <name evidence="7" type="ORF">HNR21_001786</name>
</gene>
<evidence type="ECO:0000256" key="4">
    <source>
        <dbReference type="ARBA" id="ARBA00022960"/>
    </source>
</evidence>
<reference evidence="7 8" key="1">
    <citation type="submission" date="2020-08" db="EMBL/GenBank/DDBJ databases">
        <title>Sequencing the genomes of 1000 actinobacteria strains.</title>
        <authorList>
            <person name="Klenk H.-P."/>
        </authorList>
    </citation>
    <scope>NUCLEOTIDE SEQUENCE [LARGE SCALE GENOMIC DNA]</scope>
    <source>
        <strain evidence="7 8">DSM 45823</strain>
    </source>
</reference>
<proteinExistence type="inferred from homology"/>
<keyword evidence="8" id="KW-1185">Reference proteome</keyword>
<name>A0A7W3MVY5_9ACTN</name>